<evidence type="ECO:0000256" key="4">
    <source>
        <dbReference type="ARBA" id="ARBA00022801"/>
    </source>
</evidence>
<accession>V9LTQ1</accession>
<dbReference type="FunFam" id="2.60.40.10:FF:000495">
    <property type="entry name" value="Periplasmic beta-glucosidase"/>
    <property type="match status" value="1"/>
</dbReference>
<dbReference type="InterPro" id="IPR026891">
    <property type="entry name" value="Fn3-like"/>
</dbReference>
<organism evidence="9">
    <name type="scientific">Crithidia mellificae</name>
    <dbReference type="NCBI Taxonomy" id="796356"/>
    <lineage>
        <taxon>Eukaryota</taxon>
        <taxon>Discoba</taxon>
        <taxon>Euglenozoa</taxon>
        <taxon>Kinetoplastea</taxon>
        <taxon>Metakinetoplastina</taxon>
        <taxon>Trypanosomatida</taxon>
        <taxon>Trypanosomatidae</taxon>
        <taxon>Leishmaniinae</taxon>
        <taxon>Crithidia</taxon>
    </lineage>
</organism>
<dbReference type="PANTHER" id="PTHR42715:SF10">
    <property type="entry name" value="BETA-GLUCOSIDASE"/>
    <property type="match status" value="1"/>
</dbReference>
<dbReference type="Pfam" id="PF14310">
    <property type="entry name" value="Fn3-like"/>
    <property type="match status" value="1"/>
</dbReference>
<dbReference type="AlphaFoldDB" id="V9LTQ1"/>
<dbReference type="InterPro" id="IPR019800">
    <property type="entry name" value="Glyco_hydro_3_AS"/>
</dbReference>
<dbReference type="InterPro" id="IPR036962">
    <property type="entry name" value="Glyco_hydro_3_N_sf"/>
</dbReference>
<dbReference type="InterPro" id="IPR001764">
    <property type="entry name" value="Glyco_hydro_3_N"/>
</dbReference>
<dbReference type="Pfam" id="PF00933">
    <property type="entry name" value="Glyco_hydro_3"/>
    <property type="match status" value="1"/>
</dbReference>
<dbReference type="InterPro" id="IPR013783">
    <property type="entry name" value="Ig-like_fold"/>
</dbReference>
<name>V9LTQ1_CRIME</name>
<comment type="catalytic activity">
    <reaction evidence="1">
        <text>Hydrolysis of terminal, non-reducing beta-D-glucosyl residues with release of beta-D-glucose.</text>
        <dbReference type="EC" id="3.2.1.21"/>
    </reaction>
</comment>
<evidence type="ECO:0000256" key="5">
    <source>
        <dbReference type="ARBA" id="ARBA00023277"/>
    </source>
</evidence>
<dbReference type="SUPFAM" id="SSF52279">
    <property type="entry name" value="Beta-D-glucan exohydrolase, C-terminal domain"/>
    <property type="match status" value="1"/>
</dbReference>
<evidence type="ECO:0000256" key="6">
    <source>
        <dbReference type="ARBA" id="ARBA00023295"/>
    </source>
</evidence>
<dbReference type="InterPro" id="IPR002772">
    <property type="entry name" value="Glyco_hydro_3_C"/>
</dbReference>
<feature type="domain" description="Fibronectin type III-like" evidence="8">
    <location>
        <begin position="606"/>
        <end position="676"/>
    </location>
</feature>
<keyword evidence="6 7" id="KW-0326">Glycosidase</keyword>
<sequence>MSLLAFLSIKPQINKPPPRAMSHQHIDVDKVMSELTLEEKISLVGGKDYWCTRDIPRLGVASTMMCDGPTGLRKSLDMDQVDSGSVPATCFPTAVVLASTWSRSMVEKVGRAIGKECRAENVSMLLAPGNNIKRSPLCGRNFEYYSEDPYAAGQLAAAYVKGVQSQGVGATLKHYCANNQETNRFSVNELIDERTMREIYLAAFESIVKEAQPWSIMACYNRVNNEYVVSSRRLLTDVLRGEFGFKGIVVSDWGAVDDRANALHAGMDLEMPSTYGATDAQLKKLAGEGKLDLEQLDACVRRILEHVNRCSVALSQPAPKWDVDAHHDIAREVAAEGIVLLKNEQAVLPLHASKKIAVIGELAEKPRYQGSGSSFVNATKTSSTLAELKKHSSSVHFAAGYKLEATERDEALQAKAVEVAASCDGAGVFIGLSEVDESEGFDRAHMRLPEHHNALVEAVAAANKHTVVVLTNASAVEMPWAHKVQAIVEAYLPGQAGAAAVADVLLGKVNPSGKLSESFPKHLEDTSAFLSFPGTVTTTTYSEGIYVGYRYYDKRRMELLFPFGHGLSYTTFEYSAPRVAKAAYVDNEDVHAEVTVTNTGKVAGSEVVQLYVRDVKSSIDRPEKELKGFEKVHLAPGESKTVKFTLDRRAFAYYDVARKDWVVEEGDFELLFASSSRDVRGAVVLAMSSCCPPLVPVFDRNTIIGDICSFPPTSVLSKKLRRDFSGAEMSPAFLRMFRMVESSFPIRMKVTLGHGEIDWEDVDQFVDECKELAGLL</sequence>
<dbReference type="SUPFAM" id="SSF51445">
    <property type="entry name" value="(Trans)glycosidases"/>
    <property type="match status" value="1"/>
</dbReference>
<dbReference type="InterPro" id="IPR050288">
    <property type="entry name" value="Cellulose_deg_GH3"/>
</dbReference>
<evidence type="ECO:0000313" key="9">
    <source>
        <dbReference type="EMBL" id="AFU73925.1"/>
    </source>
</evidence>
<dbReference type="InterPro" id="IPR017853">
    <property type="entry name" value="GH"/>
</dbReference>
<dbReference type="EC" id="3.2.1.21" evidence="3"/>
<dbReference type="EMBL" id="JQ247767">
    <property type="protein sequence ID" value="AFU73925.1"/>
    <property type="molecule type" value="Genomic_DNA"/>
</dbReference>
<proteinExistence type="inferred from homology"/>
<keyword evidence="4 7" id="KW-0378">Hydrolase</keyword>
<dbReference type="PANTHER" id="PTHR42715">
    <property type="entry name" value="BETA-GLUCOSIDASE"/>
    <property type="match status" value="1"/>
</dbReference>
<evidence type="ECO:0000256" key="2">
    <source>
        <dbReference type="ARBA" id="ARBA00005336"/>
    </source>
</evidence>
<reference evidence="9" key="1">
    <citation type="submission" date="2011-12" db="EMBL/GenBank/DDBJ databases">
        <title>The Crithidia mellificae genome.</title>
        <authorList>
            <person name="Runckel C."/>
            <person name="Flenniken M."/>
            <person name="Ruby J.G."/>
            <person name="DeRisi J."/>
        </authorList>
    </citation>
    <scope>NUCLEOTIDE SEQUENCE</scope>
    <source>
        <strain evidence="9">SF</strain>
    </source>
</reference>
<evidence type="ECO:0000256" key="1">
    <source>
        <dbReference type="ARBA" id="ARBA00000448"/>
    </source>
</evidence>
<protein>
    <recommendedName>
        <fullName evidence="3">beta-glucosidase</fullName>
        <ecNumber evidence="3">3.2.1.21</ecNumber>
    </recommendedName>
</protein>
<dbReference type="Gene3D" id="3.20.20.300">
    <property type="entry name" value="Glycoside hydrolase, family 3, N-terminal domain"/>
    <property type="match status" value="1"/>
</dbReference>
<evidence type="ECO:0000256" key="7">
    <source>
        <dbReference type="RuleBase" id="RU361161"/>
    </source>
</evidence>
<dbReference type="Gene3D" id="3.40.50.1700">
    <property type="entry name" value="Glycoside hydrolase family 3 C-terminal domain"/>
    <property type="match status" value="1"/>
</dbReference>
<dbReference type="InterPro" id="IPR036881">
    <property type="entry name" value="Glyco_hydro_3_C_sf"/>
</dbReference>
<comment type="similarity">
    <text evidence="2 7">Belongs to the glycosyl hydrolase 3 family.</text>
</comment>
<dbReference type="PROSITE" id="PS00775">
    <property type="entry name" value="GLYCOSYL_HYDROL_F3"/>
    <property type="match status" value="1"/>
</dbReference>
<dbReference type="GO" id="GO:0008422">
    <property type="term" value="F:beta-glucosidase activity"/>
    <property type="evidence" value="ECO:0007669"/>
    <property type="project" value="UniProtKB-EC"/>
</dbReference>
<dbReference type="GO" id="GO:0005975">
    <property type="term" value="P:carbohydrate metabolic process"/>
    <property type="evidence" value="ECO:0007669"/>
    <property type="project" value="InterPro"/>
</dbReference>
<dbReference type="PRINTS" id="PR00133">
    <property type="entry name" value="GLHYDRLASE3"/>
</dbReference>
<evidence type="ECO:0000259" key="8">
    <source>
        <dbReference type="SMART" id="SM01217"/>
    </source>
</evidence>
<keyword evidence="5" id="KW-0119">Carbohydrate metabolism</keyword>
<dbReference type="SMART" id="SM01217">
    <property type="entry name" value="Fn3_like"/>
    <property type="match status" value="1"/>
</dbReference>
<dbReference type="Pfam" id="PF01915">
    <property type="entry name" value="Glyco_hydro_3_C"/>
    <property type="match status" value="1"/>
</dbReference>
<dbReference type="Gene3D" id="2.60.40.10">
    <property type="entry name" value="Immunoglobulins"/>
    <property type="match status" value="1"/>
</dbReference>
<evidence type="ECO:0000256" key="3">
    <source>
        <dbReference type="ARBA" id="ARBA00012744"/>
    </source>
</evidence>